<dbReference type="Pfam" id="PF12680">
    <property type="entry name" value="SnoaL_2"/>
    <property type="match status" value="1"/>
</dbReference>
<comment type="caution">
    <text evidence="2">The sequence shown here is derived from an EMBL/GenBank/DDBJ whole genome shotgun (WGS) entry which is preliminary data.</text>
</comment>
<evidence type="ECO:0000313" key="3">
    <source>
        <dbReference type="Proteomes" id="UP001172684"/>
    </source>
</evidence>
<accession>A0ABQ9NX65</accession>
<dbReference type="SUPFAM" id="SSF54427">
    <property type="entry name" value="NTF2-like"/>
    <property type="match status" value="1"/>
</dbReference>
<sequence>MSTTNIPIENTNINTAPGVDLSSEQKTIVGSVLDLFAGRPSLEKLSLWSDDGVFEDPITIANGRKQYEAQWYGLQSAFSEIERIHHEVTSAGNPIVMNLKNRYVVKGIGKEQTIASVVNIFVGKDGKIEKLQDKWDGKLPDGFFSNALRNLNSITVPKIIGVPKNKEEDAQRGN</sequence>
<feature type="domain" description="SnoaL-like" evidence="1">
    <location>
        <begin position="45"/>
        <end position="128"/>
    </location>
</feature>
<evidence type="ECO:0000313" key="2">
    <source>
        <dbReference type="EMBL" id="KAJ9666553.1"/>
    </source>
</evidence>
<dbReference type="PANTHER" id="PTHR34213">
    <property type="entry name" value="NUCLEAR TRANSPORT FACTOR 2 (NTF2) FAMILY PROTEIN"/>
    <property type="match status" value="1"/>
</dbReference>
<dbReference type="Proteomes" id="UP001172684">
    <property type="component" value="Unassembled WGS sequence"/>
</dbReference>
<dbReference type="InterPro" id="IPR037401">
    <property type="entry name" value="SnoaL-like"/>
</dbReference>
<protein>
    <recommendedName>
        <fullName evidence="1">SnoaL-like domain-containing protein</fullName>
    </recommendedName>
</protein>
<organism evidence="2 3">
    <name type="scientific">Coniosporium apollinis</name>
    <dbReference type="NCBI Taxonomy" id="61459"/>
    <lineage>
        <taxon>Eukaryota</taxon>
        <taxon>Fungi</taxon>
        <taxon>Dikarya</taxon>
        <taxon>Ascomycota</taxon>
        <taxon>Pezizomycotina</taxon>
        <taxon>Dothideomycetes</taxon>
        <taxon>Dothideomycetes incertae sedis</taxon>
        <taxon>Coniosporium</taxon>
    </lineage>
</organism>
<dbReference type="EMBL" id="JAPDRL010000018">
    <property type="protein sequence ID" value="KAJ9666553.1"/>
    <property type="molecule type" value="Genomic_DNA"/>
</dbReference>
<reference evidence="2" key="1">
    <citation type="submission" date="2022-10" db="EMBL/GenBank/DDBJ databases">
        <title>Culturing micro-colonial fungi from biological soil crusts in the Mojave desert and describing Neophaeococcomyces mojavensis, and introducing the new genera and species Taxawa tesnikishii.</title>
        <authorList>
            <person name="Kurbessoian T."/>
            <person name="Stajich J.E."/>
        </authorList>
    </citation>
    <scope>NUCLEOTIDE SEQUENCE</scope>
    <source>
        <strain evidence="2">TK_1</strain>
    </source>
</reference>
<dbReference type="PANTHER" id="PTHR34213:SF2">
    <property type="entry name" value="NUCLEAR TRANSPORT FACTOR 2 (NTF2) FAMILY PROTEIN"/>
    <property type="match status" value="1"/>
</dbReference>
<dbReference type="InterPro" id="IPR032710">
    <property type="entry name" value="NTF2-like_dom_sf"/>
</dbReference>
<proteinExistence type="predicted"/>
<gene>
    <name evidence="2" type="ORF">H2201_003210</name>
</gene>
<name>A0ABQ9NX65_9PEZI</name>
<keyword evidence="3" id="KW-1185">Reference proteome</keyword>
<dbReference type="Gene3D" id="3.10.450.50">
    <property type="match status" value="1"/>
</dbReference>
<evidence type="ECO:0000259" key="1">
    <source>
        <dbReference type="Pfam" id="PF12680"/>
    </source>
</evidence>